<organism evidence="2 3">
    <name type="scientific">Panacibacter microcysteis</name>
    <dbReference type="NCBI Taxonomy" id="2793269"/>
    <lineage>
        <taxon>Bacteria</taxon>
        <taxon>Pseudomonadati</taxon>
        <taxon>Bacteroidota</taxon>
        <taxon>Chitinophagia</taxon>
        <taxon>Chitinophagales</taxon>
        <taxon>Chitinophagaceae</taxon>
        <taxon>Panacibacter</taxon>
    </lineage>
</organism>
<evidence type="ECO:0000313" key="2">
    <source>
        <dbReference type="EMBL" id="MBG9376142.1"/>
    </source>
</evidence>
<sequence>MAEQEVVKHTKAVYKAWNNPHTGWKHKLKEILVEILIIVFAVSLSIWLHGLSEKSHNRHEAEAFLTGLRTDLQRDVQEMKNDMASYREVLYGSRYFAKVAYGDTLNTDSLNNYKFLFHNTTMLSPNTSRFEGLKASGKLDIIEQKELLADILDFYQENIPFLNMLNQGFNSYKTGVLGVYLDQNLVVDKNDNGNWLQVLRTPYMQNALRRSNGIEEILLQYKATIDEANKIIAEIDKEYK</sequence>
<dbReference type="RefSeq" id="WP_196990163.1">
    <property type="nucleotide sequence ID" value="NZ_JADWYR010000001.1"/>
</dbReference>
<keyword evidence="1" id="KW-0472">Membrane</keyword>
<evidence type="ECO:0000313" key="3">
    <source>
        <dbReference type="Proteomes" id="UP000628448"/>
    </source>
</evidence>
<feature type="transmembrane region" description="Helical" evidence="1">
    <location>
        <begin position="31"/>
        <end position="50"/>
    </location>
</feature>
<keyword evidence="1" id="KW-0812">Transmembrane</keyword>
<evidence type="ECO:0000256" key="1">
    <source>
        <dbReference type="SAM" id="Phobius"/>
    </source>
</evidence>
<accession>A0A931E4R6</accession>
<name>A0A931E4R6_9BACT</name>
<dbReference type="Proteomes" id="UP000628448">
    <property type="component" value="Unassembled WGS sequence"/>
</dbReference>
<protein>
    <submittedName>
        <fullName evidence="2">Uncharacterized protein</fullName>
    </submittedName>
</protein>
<dbReference type="AlphaFoldDB" id="A0A931E4R6"/>
<proteinExistence type="predicted"/>
<keyword evidence="3" id="KW-1185">Reference proteome</keyword>
<dbReference type="EMBL" id="JADWYR010000001">
    <property type="protein sequence ID" value="MBG9376142.1"/>
    <property type="molecule type" value="Genomic_DNA"/>
</dbReference>
<reference evidence="2" key="1">
    <citation type="submission" date="2020-11" db="EMBL/GenBank/DDBJ databases">
        <title>Bacterial whole genome sequence for Panacibacter sp. DH6.</title>
        <authorList>
            <person name="Le V."/>
            <person name="Ko S."/>
            <person name="Ahn C.-Y."/>
            <person name="Oh H.-M."/>
        </authorList>
    </citation>
    <scope>NUCLEOTIDE SEQUENCE</scope>
    <source>
        <strain evidence="2">DH6</strain>
    </source>
</reference>
<gene>
    <name evidence="2" type="ORF">I5907_07845</name>
</gene>
<keyword evidence="1" id="KW-1133">Transmembrane helix</keyword>
<comment type="caution">
    <text evidence="2">The sequence shown here is derived from an EMBL/GenBank/DDBJ whole genome shotgun (WGS) entry which is preliminary data.</text>
</comment>